<evidence type="ECO:0000256" key="1">
    <source>
        <dbReference type="SAM" id="Coils"/>
    </source>
</evidence>
<gene>
    <name evidence="2" type="ORF">DDY73_04655</name>
</gene>
<dbReference type="Proteomes" id="UP000262954">
    <property type="component" value="Unassembled WGS sequence"/>
</dbReference>
<sequence>MNVREKKLTLEDLLIQKQELKKQIASQQQKLVESYYLLTEPFSFNPMHSSLMKKLTTGFAIFDGFMIGLKVIRKIKNLFR</sequence>
<organism evidence="2 3">
    <name type="scientific">Coprobacter fastidiosus</name>
    <dbReference type="NCBI Taxonomy" id="1099853"/>
    <lineage>
        <taxon>Bacteria</taxon>
        <taxon>Pseudomonadati</taxon>
        <taxon>Bacteroidota</taxon>
        <taxon>Bacteroidia</taxon>
        <taxon>Bacteroidales</taxon>
        <taxon>Barnesiellaceae</taxon>
        <taxon>Coprobacter</taxon>
    </lineage>
</organism>
<keyword evidence="1" id="KW-0175">Coiled coil</keyword>
<accession>A0A354M184</accession>
<dbReference type="AlphaFoldDB" id="A0A354M184"/>
<protein>
    <submittedName>
        <fullName evidence="2">Uncharacterized protein</fullName>
    </submittedName>
</protein>
<dbReference type="EMBL" id="DNWC01000060">
    <property type="protein sequence ID" value="HBJ08273.1"/>
    <property type="molecule type" value="Genomic_DNA"/>
</dbReference>
<name>A0A354M184_9BACT</name>
<feature type="coiled-coil region" evidence="1">
    <location>
        <begin position="3"/>
        <end position="30"/>
    </location>
</feature>
<proteinExistence type="predicted"/>
<dbReference type="RefSeq" id="WP_009316915.1">
    <property type="nucleotide sequence ID" value="NZ_CABKQP010000001.1"/>
</dbReference>
<comment type="caution">
    <text evidence="2">The sequence shown here is derived from an EMBL/GenBank/DDBJ whole genome shotgun (WGS) entry which is preliminary data.</text>
</comment>
<evidence type="ECO:0000313" key="2">
    <source>
        <dbReference type="EMBL" id="HBJ08273.1"/>
    </source>
</evidence>
<evidence type="ECO:0000313" key="3">
    <source>
        <dbReference type="Proteomes" id="UP000262954"/>
    </source>
</evidence>
<reference evidence="2 3" key="1">
    <citation type="journal article" date="2018" name="Nat. Biotechnol.">
        <title>A standardized bacterial taxonomy based on genome phylogeny substantially revises the tree of life.</title>
        <authorList>
            <person name="Parks D.H."/>
            <person name="Chuvochina M."/>
            <person name="Waite D.W."/>
            <person name="Rinke C."/>
            <person name="Skarshewski A."/>
            <person name="Chaumeil P.A."/>
            <person name="Hugenholtz P."/>
        </authorList>
    </citation>
    <scope>NUCLEOTIDE SEQUENCE [LARGE SCALE GENOMIC DNA]</scope>
    <source>
        <strain evidence="2">UBA11482</strain>
    </source>
</reference>